<evidence type="ECO:0000313" key="3">
    <source>
        <dbReference type="Proteomes" id="UP000248806"/>
    </source>
</evidence>
<reference evidence="2 3" key="1">
    <citation type="submission" date="2018-06" db="EMBL/GenBank/DDBJ databases">
        <title>Genomic Encyclopedia of Archaeal and Bacterial Type Strains, Phase II (KMG-II): from individual species to whole genera.</title>
        <authorList>
            <person name="Goeker M."/>
        </authorList>
    </citation>
    <scope>NUCLEOTIDE SEQUENCE [LARGE SCALE GENOMIC DNA]</scope>
    <source>
        <strain evidence="2 3">ATCC BAA-1881</strain>
    </source>
</reference>
<feature type="compositionally biased region" description="Basic and acidic residues" evidence="1">
    <location>
        <begin position="1"/>
        <end position="42"/>
    </location>
</feature>
<organism evidence="2 3">
    <name type="scientific">Thermosporothrix hazakensis</name>
    <dbReference type="NCBI Taxonomy" id="644383"/>
    <lineage>
        <taxon>Bacteria</taxon>
        <taxon>Bacillati</taxon>
        <taxon>Chloroflexota</taxon>
        <taxon>Ktedonobacteria</taxon>
        <taxon>Ktedonobacterales</taxon>
        <taxon>Thermosporotrichaceae</taxon>
        <taxon>Thermosporothrix</taxon>
    </lineage>
</organism>
<evidence type="ECO:0000256" key="1">
    <source>
        <dbReference type="SAM" id="MobiDB-lite"/>
    </source>
</evidence>
<gene>
    <name evidence="2" type="ORF">EI42_04166</name>
</gene>
<keyword evidence="3" id="KW-1185">Reference proteome</keyword>
<comment type="caution">
    <text evidence="2">The sequence shown here is derived from an EMBL/GenBank/DDBJ whole genome shotgun (WGS) entry which is preliminary data.</text>
</comment>
<name>A0A326U2M2_THEHA</name>
<dbReference type="Proteomes" id="UP000248806">
    <property type="component" value="Unassembled WGS sequence"/>
</dbReference>
<dbReference type="EMBL" id="QKUF01000017">
    <property type="protein sequence ID" value="PZW25673.1"/>
    <property type="molecule type" value="Genomic_DNA"/>
</dbReference>
<feature type="compositionally biased region" description="Basic and acidic residues" evidence="1">
    <location>
        <begin position="133"/>
        <end position="149"/>
    </location>
</feature>
<dbReference type="RefSeq" id="WP_111324502.1">
    <property type="nucleotide sequence ID" value="NZ_BIFX01000001.1"/>
</dbReference>
<accession>A0A326U2M2</accession>
<dbReference type="AlphaFoldDB" id="A0A326U2M2"/>
<proteinExistence type="predicted"/>
<feature type="compositionally biased region" description="Basic and acidic residues" evidence="1">
    <location>
        <begin position="164"/>
        <end position="176"/>
    </location>
</feature>
<evidence type="ECO:0000313" key="2">
    <source>
        <dbReference type="EMBL" id="PZW25673.1"/>
    </source>
</evidence>
<sequence length="176" mass="18750">MTEHEKQGRKPEYNKLLHQKESGTEEGEGTKPPRTEGMRNRDLGTVGGGTLPEPASSLSGTDNPPGGMNISSDTIAGGGTTASSIEGGGSHHERGSESISESSIRRGHFNEVDAYAQGSIGGRAAGQPQTAMGDRDPRKNEYMKQEGTKPGEQPHQSDIVDPMTSRHPDTLQKDEQ</sequence>
<feature type="region of interest" description="Disordered" evidence="1">
    <location>
        <begin position="1"/>
        <end position="176"/>
    </location>
</feature>
<protein>
    <submittedName>
        <fullName evidence="2">Uncharacterized protein</fullName>
    </submittedName>
</protein>